<dbReference type="RefSeq" id="WP_109624009.1">
    <property type="nucleotide sequence ID" value="NZ_PPEI02000012.1"/>
</dbReference>
<protein>
    <submittedName>
        <fullName evidence="1">Uncharacterized protein</fullName>
    </submittedName>
</protein>
<comment type="caution">
    <text evidence="1">The sequence shown here is derived from an EMBL/GenBank/DDBJ whole genome shotgun (WGS) entry which is preliminary data.</text>
</comment>
<organism evidence="1 2">
    <name type="scientific">Chryseobacterium oncorhynchi</name>
    <dbReference type="NCBI Taxonomy" id="741074"/>
    <lineage>
        <taxon>Bacteria</taxon>
        <taxon>Pseudomonadati</taxon>
        <taxon>Bacteroidota</taxon>
        <taxon>Flavobacteriia</taxon>
        <taxon>Flavobacteriales</taxon>
        <taxon>Weeksellaceae</taxon>
        <taxon>Chryseobacterium group</taxon>
        <taxon>Chryseobacterium</taxon>
    </lineage>
</organism>
<proteinExistence type="predicted"/>
<reference evidence="1" key="1">
    <citation type="submission" date="2018-04" db="EMBL/GenBank/DDBJ databases">
        <title>Draft Genome Sequences of Chryseobacterium lactis NCTC11390T isolated from milk, Chryseobacterium oncorhynchi 701B-08T from rainbow trout, and Chryseobacterium viscerum 687B-08T from diseased fish.</title>
        <authorList>
            <person name="Jeong J.-J."/>
            <person name="Lee Y.J."/>
            <person name="Pathiraja D."/>
            <person name="Park B."/>
            <person name="Choi I.-G."/>
            <person name="Kim K.D."/>
        </authorList>
    </citation>
    <scope>NUCLEOTIDE SEQUENCE [LARGE SCALE GENOMIC DNA]</scope>
    <source>
        <strain evidence="1">701B-08</strain>
    </source>
</reference>
<evidence type="ECO:0000313" key="2">
    <source>
        <dbReference type="Proteomes" id="UP000236182"/>
    </source>
</evidence>
<evidence type="ECO:0000313" key="1">
    <source>
        <dbReference type="EMBL" id="PWN59205.1"/>
    </source>
</evidence>
<dbReference type="AlphaFoldDB" id="A0A316WCR0"/>
<dbReference type="EMBL" id="PPEI02000012">
    <property type="protein sequence ID" value="PWN59205.1"/>
    <property type="molecule type" value="Genomic_DNA"/>
</dbReference>
<gene>
    <name evidence="1" type="ORF">C1638_021600</name>
</gene>
<name>A0A316WCR0_9FLAO</name>
<keyword evidence="2" id="KW-1185">Reference proteome</keyword>
<accession>A0A316WCR0</accession>
<dbReference type="Proteomes" id="UP000236182">
    <property type="component" value="Unassembled WGS sequence"/>
</dbReference>
<sequence>MEKHYPAGKTSYLETHCLICMAIAELIDNEHSIVNKRYSTQGIGGIFELAEELTDEFEKLHSEEEWIEKDYFEEIDSFLHSKGVIKYSPD</sequence>